<protein>
    <submittedName>
        <fullName evidence="1">Uncharacterized protein</fullName>
    </submittedName>
</protein>
<reference evidence="1" key="1">
    <citation type="submission" date="2014-09" db="EMBL/GenBank/DDBJ databases">
        <authorList>
            <person name="Magalhaes I.L.F."/>
            <person name="Oliveira U."/>
            <person name="Santos F.R."/>
            <person name="Vidigal T.H.D.A."/>
            <person name="Brescovit A.D."/>
            <person name="Santos A.J."/>
        </authorList>
    </citation>
    <scope>NUCLEOTIDE SEQUENCE</scope>
    <source>
        <tissue evidence="1">Shoot tissue taken approximately 20 cm above the soil surface</tissue>
    </source>
</reference>
<evidence type="ECO:0000313" key="1">
    <source>
        <dbReference type="EMBL" id="JAD21826.1"/>
    </source>
</evidence>
<dbReference type="AlphaFoldDB" id="A0A0A8Y6T9"/>
<dbReference type="EMBL" id="GBRH01276069">
    <property type="protein sequence ID" value="JAD21826.1"/>
    <property type="molecule type" value="Transcribed_RNA"/>
</dbReference>
<sequence>MGFRDLKLFNQDMLRKQGWRLVSNPEPLCSRVIKGKYYPHGDFLSATKKKKSSHTWRALLHGRESLKKGLIKRIRPGDSVNIWEDNWPPGSVTLKPLYKRLEIHLTHVSELMLNNQRAWNKELVDNSFTRLDAEAILQVPLGNNL</sequence>
<proteinExistence type="predicted"/>
<reference evidence="1" key="2">
    <citation type="journal article" date="2015" name="Data Brief">
        <title>Shoot transcriptome of the giant reed, Arundo donax.</title>
        <authorList>
            <person name="Barrero R.A."/>
            <person name="Guerrero F.D."/>
            <person name="Moolhuijzen P."/>
            <person name="Goolsby J.A."/>
            <person name="Tidwell J."/>
            <person name="Bellgard S.E."/>
            <person name="Bellgard M.I."/>
        </authorList>
    </citation>
    <scope>NUCLEOTIDE SEQUENCE</scope>
    <source>
        <tissue evidence="1">Shoot tissue taken approximately 20 cm above the soil surface</tissue>
    </source>
</reference>
<organism evidence="1">
    <name type="scientific">Arundo donax</name>
    <name type="common">Giant reed</name>
    <name type="synonym">Donax arundinaceus</name>
    <dbReference type="NCBI Taxonomy" id="35708"/>
    <lineage>
        <taxon>Eukaryota</taxon>
        <taxon>Viridiplantae</taxon>
        <taxon>Streptophyta</taxon>
        <taxon>Embryophyta</taxon>
        <taxon>Tracheophyta</taxon>
        <taxon>Spermatophyta</taxon>
        <taxon>Magnoliopsida</taxon>
        <taxon>Liliopsida</taxon>
        <taxon>Poales</taxon>
        <taxon>Poaceae</taxon>
        <taxon>PACMAD clade</taxon>
        <taxon>Arundinoideae</taxon>
        <taxon>Arundineae</taxon>
        <taxon>Arundo</taxon>
    </lineage>
</organism>
<name>A0A0A8Y6T9_ARUDO</name>
<accession>A0A0A8Y6T9</accession>